<feature type="domain" description="Flagellar Assembly Protein A N-terminal region" evidence="2">
    <location>
        <begin position="86"/>
        <end position="264"/>
    </location>
</feature>
<accession>A0ABS9X4A5</accession>
<comment type="caution">
    <text evidence="3">The sequence shown here is derived from an EMBL/GenBank/DDBJ whole genome shotgun (WGS) entry which is preliminary data.</text>
</comment>
<sequence>MTQLNLIANAKNNIDLHLTPIKNGNEVTEATIIELIEKSEYSKLRCISVNVKNAVAELNDVLKPLQDNQTGREITYQVLERIDATISISIDDDEMGATAEITAAQGGKHLTAKAILEAAQTAGVKKGFSKEELVKLAQLAARGEPRSQITLQIATGKLPINGKDATIEPLVESAQSRILRPKKGEDGSVDMRDLGDIICVRVGEAIAKKVPPTAGKQGYTVTANPLLPEPGIDVSLVSGDGTAISPKNNNVLISQKVGLPKVIPNGMEVDEVYKIKDVSIASGNINFTGSVIIDGDVNEGMKVIAGGDITIGGFVESAMIEAGGDITISGGIIGRKHDIEKTKITDVNMSVSVNAKGNLYAKYCQYAQISCGKDMRIENQLLHSQINVNGSLKVGTEEKSNGTLIGGYIKVGKFVTAGMVGATAGSNTIINFDHELMKLKEELQDIEARLKIDNDKTTELKTASNKLKKLPKTKQTSDMLTKVISTYQFHANRMGEILLEKEKNEITTQEYMESVYVEATEKLYHGVQMIVGEYNDRSRREYGPSKLIYKERKIHIEPLVNT</sequence>
<dbReference type="Pfam" id="PF03961">
    <property type="entry name" value="FapA"/>
    <property type="match status" value="1"/>
</dbReference>
<feature type="coiled-coil region" evidence="1">
    <location>
        <begin position="429"/>
        <end position="456"/>
    </location>
</feature>
<dbReference type="InterPro" id="IPR046866">
    <property type="entry name" value="FapA_N"/>
</dbReference>
<reference evidence="3" key="1">
    <citation type="submission" date="2022-01" db="EMBL/GenBank/DDBJ databases">
        <title>Colwellia maritima, isolated from seawater.</title>
        <authorList>
            <person name="Kristyanto S."/>
            <person name="Jung J."/>
            <person name="Jeon C.O."/>
        </authorList>
    </citation>
    <scope>NUCLEOTIDE SEQUENCE</scope>
    <source>
        <strain evidence="3">MSW7</strain>
    </source>
</reference>
<keyword evidence="4" id="KW-1185">Reference proteome</keyword>
<dbReference type="InterPro" id="IPR036145">
    <property type="entry name" value="MinC_C_sf"/>
</dbReference>
<name>A0ABS9X4A5_9GAMM</name>
<proteinExistence type="predicted"/>
<evidence type="ECO:0000313" key="3">
    <source>
        <dbReference type="EMBL" id="MCI2285085.1"/>
    </source>
</evidence>
<dbReference type="Pfam" id="PF20250">
    <property type="entry name" value="FapA_N"/>
    <property type="match status" value="1"/>
</dbReference>
<gene>
    <name evidence="3" type="ORF">L3081_18930</name>
</gene>
<keyword evidence="1" id="KW-0175">Coiled coil</keyword>
<dbReference type="SUPFAM" id="SSF63848">
    <property type="entry name" value="Cell-division inhibitor MinC, C-terminal domain"/>
    <property type="match status" value="1"/>
</dbReference>
<dbReference type="InterPro" id="IPR046865">
    <property type="entry name" value="FapA_b_solenoid"/>
</dbReference>
<dbReference type="EMBL" id="JAKKSL010000004">
    <property type="protein sequence ID" value="MCI2285085.1"/>
    <property type="molecule type" value="Genomic_DNA"/>
</dbReference>
<evidence type="ECO:0000313" key="4">
    <source>
        <dbReference type="Proteomes" id="UP001139646"/>
    </source>
</evidence>
<dbReference type="RefSeq" id="WP_242287755.1">
    <property type="nucleotide sequence ID" value="NZ_JAKKSL010000004.1"/>
</dbReference>
<dbReference type="PANTHER" id="PTHR38032">
    <property type="entry name" value="POLYMERASE-RELATED"/>
    <property type="match status" value="1"/>
</dbReference>
<evidence type="ECO:0000256" key="1">
    <source>
        <dbReference type="SAM" id="Coils"/>
    </source>
</evidence>
<evidence type="ECO:0000259" key="2">
    <source>
        <dbReference type="Pfam" id="PF20250"/>
    </source>
</evidence>
<protein>
    <submittedName>
        <fullName evidence="3">FapA family protein</fullName>
    </submittedName>
</protein>
<organism evidence="3 4">
    <name type="scientific">Colwellia maritima</name>
    <dbReference type="NCBI Taxonomy" id="2912588"/>
    <lineage>
        <taxon>Bacteria</taxon>
        <taxon>Pseudomonadati</taxon>
        <taxon>Pseudomonadota</taxon>
        <taxon>Gammaproteobacteria</taxon>
        <taxon>Alteromonadales</taxon>
        <taxon>Colwelliaceae</taxon>
        <taxon>Colwellia</taxon>
    </lineage>
</organism>
<dbReference type="PANTHER" id="PTHR38032:SF1">
    <property type="entry name" value="RNA-BINDING PROTEIN KHPB N-TERMINAL DOMAIN-CONTAINING PROTEIN"/>
    <property type="match status" value="1"/>
</dbReference>
<dbReference type="Proteomes" id="UP001139646">
    <property type="component" value="Unassembled WGS sequence"/>
</dbReference>
<dbReference type="InterPro" id="IPR005646">
    <property type="entry name" value="FapA"/>
</dbReference>